<dbReference type="Proteomes" id="UP001219525">
    <property type="component" value="Unassembled WGS sequence"/>
</dbReference>
<feature type="compositionally biased region" description="Low complexity" evidence="1">
    <location>
        <begin position="122"/>
        <end position="137"/>
    </location>
</feature>
<dbReference type="AlphaFoldDB" id="A0AAD6YHW8"/>
<gene>
    <name evidence="2" type="ORF">GGX14DRAFT_676348</name>
</gene>
<evidence type="ECO:0000313" key="2">
    <source>
        <dbReference type="EMBL" id="KAJ7220888.1"/>
    </source>
</evidence>
<evidence type="ECO:0000256" key="1">
    <source>
        <dbReference type="SAM" id="MobiDB-lite"/>
    </source>
</evidence>
<keyword evidence="3" id="KW-1185">Reference proteome</keyword>
<protein>
    <submittedName>
        <fullName evidence="2">Uncharacterized protein</fullName>
    </submittedName>
</protein>
<proteinExistence type="predicted"/>
<reference evidence="2" key="1">
    <citation type="submission" date="2023-03" db="EMBL/GenBank/DDBJ databases">
        <title>Massive genome expansion in bonnet fungi (Mycena s.s.) driven by repeated elements and novel gene families across ecological guilds.</title>
        <authorList>
            <consortium name="Lawrence Berkeley National Laboratory"/>
            <person name="Harder C.B."/>
            <person name="Miyauchi S."/>
            <person name="Viragh M."/>
            <person name="Kuo A."/>
            <person name="Thoen E."/>
            <person name="Andreopoulos B."/>
            <person name="Lu D."/>
            <person name="Skrede I."/>
            <person name="Drula E."/>
            <person name="Henrissat B."/>
            <person name="Morin E."/>
            <person name="Kohler A."/>
            <person name="Barry K."/>
            <person name="LaButti K."/>
            <person name="Morin E."/>
            <person name="Salamov A."/>
            <person name="Lipzen A."/>
            <person name="Mereny Z."/>
            <person name="Hegedus B."/>
            <person name="Baldrian P."/>
            <person name="Stursova M."/>
            <person name="Weitz H."/>
            <person name="Taylor A."/>
            <person name="Grigoriev I.V."/>
            <person name="Nagy L.G."/>
            <person name="Martin F."/>
            <person name="Kauserud H."/>
        </authorList>
    </citation>
    <scope>NUCLEOTIDE SEQUENCE</scope>
    <source>
        <strain evidence="2">9144</strain>
    </source>
</reference>
<comment type="caution">
    <text evidence="2">The sequence shown here is derived from an EMBL/GenBank/DDBJ whole genome shotgun (WGS) entry which is preliminary data.</text>
</comment>
<feature type="region of interest" description="Disordered" evidence="1">
    <location>
        <begin position="122"/>
        <end position="161"/>
    </location>
</feature>
<organism evidence="2 3">
    <name type="scientific">Mycena pura</name>
    <dbReference type="NCBI Taxonomy" id="153505"/>
    <lineage>
        <taxon>Eukaryota</taxon>
        <taxon>Fungi</taxon>
        <taxon>Dikarya</taxon>
        <taxon>Basidiomycota</taxon>
        <taxon>Agaricomycotina</taxon>
        <taxon>Agaricomycetes</taxon>
        <taxon>Agaricomycetidae</taxon>
        <taxon>Agaricales</taxon>
        <taxon>Marasmiineae</taxon>
        <taxon>Mycenaceae</taxon>
        <taxon>Mycena</taxon>
    </lineage>
</organism>
<evidence type="ECO:0000313" key="3">
    <source>
        <dbReference type="Proteomes" id="UP001219525"/>
    </source>
</evidence>
<sequence length="277" mass="29785">MLDARPLPPPSLLPLNVMPFPNINDPASTSALDVEDEYLNSAAKMADGVPVLWSLLSRPDGGASPQLATCLYNTGPTAAPAHASCKSRRVVPARKRTRRGSGLDRTARVRAACTVISRAAATRARVHAAPRGTTPSRGPRPRPQARLAAHAPGPAPPATAPERCVDAVQQRGLHALQPRARGTAHPDDPIHASVYAGAEELDVRPIHCFPDAPPFNIPESERKAARAPHRYRRGGTLWQQNTAATCARMQGMHVCTVTLREGVQQVARRSILQCRLE</sequence>
<dbReference type="EMBL" id="JARJCW010000009">
    <property type="protein sequence ID" value="KAJ7220888.1"/>
    <property type="molecule type" value="Genomic_DNA"/>
</dbReference>
<accession>A0AAD6YHW8</accession>
<name>A0AAD6YHW8_9AGAR</name>